<dbReference type="AlphaFoldDB" id="A0AAX0RW21"/>
<evidence type="ECO:0000313" key="11">
    <source>
        <dbReference type="Proteomes" id="UP000220106"/>
    </source>
</evidence>
<dbReference type="Pfam" id="PF05504">
    <property type="entry name" value="Spore_GerAC"/>
    <property type="match status" value="1"/>
</dbReference>
<proteinExistence type="inferred from homology"/>
<evidence type="ECO:0000256" key="5">
    <source>
        <dbReference type="ARBA" id="ARBA00023136"/>
    </source>
</evidence>
<evidence type="ECO:0000256" key="3">
    <source>
        <dbReference type="ARBA" id="ARBA00022544"/>
    </source>
</evidence>
<dbReference type="GO" id="GO:0016020">
    <property type="term" value="C:membrane"/>
    <property type="evidence" value="ECO:0007669"/>
    <property type="project" value="UniProtKB-SubCell"/>
</dbReference>
<comment type="similarity">
    <text evidence="2">Belongs to the GerABKC lipoprotein family.</text>
</comment>
<dbReference type="InterPro" id="IPR057336">
    <property type="entry name" value="GerAC_N"/>
</dbReference>
<keyword evidence="3" id="KW-0309">Germination</keyword>
<gene>
    <name evidence="10" type="ORF">CN689_26710</name>
</gene>
<feature type="domain" description="Spore germination protein N-terminal" evidence="9">
    <location>
        <begin position="23"/>
        <end position="183"/>
    </location>
</feature>
<dbReference type="Proteomes" id="UP000220106">
    <property type="component" value="Unassembled WGS sequence"/>
</dbReference>
<dbReference type="RefSeq" id="WP_098178039.1">
    <property type="nucleotide sequence ID" value="NZ_NUEQ01000121.1"/>
</dbReference>
<comment type="caution">
    <text evidence="10">The sequence shown here is derived from an EMBL/GenBank/DDBJ whole genome shotgun (WGS) entry which is preliminary data.</text>
</comment>
<protein>
    <recommendedName>
        <fullName evidence="12">Ger(X)C family spore germination protein</fullName>
    </recommendedName>
</protein>
<dbReference type="PROSITE" id="PS51257">
    <property type="entry name" value="PROKAR_LIPOPROTEIN"/>
    <property type="match status" value="1"/>
</dbReference>
<dbReference type="PANTHER" id="PTHR35789:SF1">
    <property type="entry name" value="SPORE GERMINATION PROTEIN B3"/>
    <property type="match status" value="1"/>
</dbReference>
<evidence type="ECO:0000256" key="4">
    <source>
        <dbReference type="ARBA" id="ARBA00022729"/>
    </source>
</evidence>
<keyword evidence="7" id="KW-0449">Lipoprotein</keyword>
<dbReference type="InterPro" id="IPR038501">
    <property type="entry name" value="Spore_GerAC_C_sf"/>
</dbReference>
<dbReference type="InterPro" id="IPR046953">
    <property type="entry name" value="Spore_GerAC-like_C"/>
</dbReference>
<keyword evidence="4" id="KW-0732">Signal</keyword>
<dbReference type="EMBL" id="NUEQ01000121">
    <property type="protein sequence ID" value="PEJ24929.1"/>
    <property type="molecule type" value="Genomic_DNA"/>
</dbReference>
<name>A0AAX0RW21_9BACI</name>
<dbReference type="InterPro" id="IPR008844">
    <property type="entry name" value="Spore_GerAC-like"/>
</dbReference>
<dbReference type="NCBIfam" id="TIGR02887">
    <property type="entry name" value="spore_ger_x_C"/>
    <property type="match status" value="1"/>
</dbReference>
<dbReference type="GO" id="GO:0009847">
    <property type="term" value="P:spore germination"/>
    <property type="evidence" value="ECO:0007669"/>
    <property type="project" value="InterPro"/>
</dbReference>
<evidence type="ECO:0000256" key="6">
    <source>
        <dbReference type="ARBA" id="ARBA00023139"/>
    </source>
</evidence>
<evidence type="ECO:0000259" key="8">
    <source>
        <dbReference type="Pfam" id="PF05504"/>
    </source>
</evidence>
<organism evidence="10 11">
    <name type="scientific">Peribacillus butanolivorans</name>
    <dbReference type="NCBI Taxonomy" id="421767"/>
    <lineage>
        <taxon>Bacteria</taxon>
        <taxon>Bacillati</taxon>
        <taxon>Bacillota</taxon>
        <taxon>Bacilli</taxon>
        <taxon>Bacillales</taxon>
        <taxon>Bacillaceae</taxon>
        <taxon>Peribacillus</taxon>
    </lineage>
</organism>
<dbReference type="PANTHER" id="PTHR35789">
    <property type="entry name" value="SPORE GERMINATION PROTEIN B3"/>
    <property type="match status" value="1"/>
</dbReference>
<evidence type="ECO:0000313" key="10">
    <source>
        <dbReference type="EMBL" id="PEJ24929.1"/>
    </source>
</evidence>
<comment type="subcellular location">
    <subcellularLocation>
        <location evidence="1">Membrane</location>
        <topology evidence="1">Lipid-anchor</topology>
    </subcellularLocation>
</comment>
<dbReference type="Pfam" id="PF25198">
    <property type="entry name" value="Spore_GerAC_N"/>
    <property type="match status" value="1"/>
</dbReference>
<keyword evidence="6" id="KW-0564">Palmitate</keyword>
<evidence type="ECO:0000256" key="7">
    <source>
        <dbReference type="ARBA" id="ARBA00023288"/>
    </source>
</evidence>
<keyword evidence="5" id="KW-0472">Membrane</keyword>
<evidence type="ECO:0000256" key="1">
    <source>
        <dbReference type="ARBA" id="ARBA00004635"/>
    </source>
</evidence>
<sequence>MKLCFLLTFSLTFFLSGCGIHERIIDEVQIIEALGYDREEGKVKGIAIYPTFAEKGEVKLKIYKTVSDSYEDILPTMNAKSAYPIETGKLDFLLFGKEYATQGIEDVITNFARNPNTGSRMQLGIAENKAEDILQDSAHVNLPFHLSEKINQNIESGNLPKMNLHVFLNSFHQEGRDQILPYFILEEDQIKIDGLALLRNGKYINHINLRKSFILKTLIDGSQNGQYKTKITQNKKEGFILLKNLDAKTTYTVEKSEGIPSIFIDLTIHAEIEKASSWFDLKKDKDVVKLERILNEHFKEEVQRLISLVQGYNVDPIGLGDKVRAASRNWDYQRFMEDIYPEVKTTVHTNIDILNTGIEE</sequence>
<dbReference type="Gene3D" id="3.30.300.210">
    <property type="entry name" value="Nutrient germinant receptor protein C, domain 3"/>
    <property type="match status" value="1"/>
</dbReference>
<reference evidence="10 11" key="1">
    <citation type="submission" date="2017-09" db="EMBL/GenBank/DDBJ databases">
        <title>Large-scale bioinformatics analysis of Bacillus genomes uncovers conserved roles of natural products in bacterial physiology.</title>
        <authorList>
            <consortium name="Agbiome Team Llc"/>
            <person name="Bleich R.M."/>
            <person name="Kirk G.J."/>
            <person name="Santa Maria K.C."/>
            <person name="Allen S.E."/>
            <person name="Farag S."/>
            <person name="Shank E.A."/>
            <person name="Bowers A."/>
        </authorList>
    </citation>
    <scope>NUCLEOTIDE SEQUENCE [LARGE SCALE GENOMIC DNA]</scope>
    <source>
        <strain evidence="10 11">AFS003229</strain>
    </source>
</reference>
<feature type="domain" description="Spore germination GerAC-like C-terminal" evidence="8">
    <location>
        <begin position="193"/>
        <end position="357"/>
    </location>
</feature>
<accession>A0AAX0RW21</accession>
<evidence type="ECO:0008006" key="12">
    <source>
        <dbReference type="Google" id="ProtNLM"/>
    </source>
</evidence>
<evidence type="ECO:0000259" key="9">
    <source>
        <dbReference type="Pfam" id="PF25198"/>
    </source>
</evidence>
<evidence type="ECO:0000256" key="2">
    <source>
        <dbReference type="ARBA" id="ARBA00007886"/>
    </source>
</evidence>